<dbReference type="Proteomes" id="UP000185426">
    <property type="component" value="Plasmid unnamed2"/>
</dbReference>
<evidence type="ECO:0000313" key="2">
    <source>
        <dbReference type="EMBL" id="APT48396.1"/>
    </source>
</evidence>
<feature type="region of interest" description="Disordered" evidence="1">
    <location>
        <begin position="52"/>
        <end position="83"/>
    </location>
</feature>
<name>A0A1L6ZPE9_BACIA</name>
<accession>A0A1L6ZPE9</accession>
<dbReference type="EMBL" id="CP015609">
    <property type="protein sequence ID" value="APT48396.1"/>
    <property type="molecule type" value="Genomic_DNA"/>
</dbReference>
<organism evidence="2 3">
    <name type="scientific">Bacillus safensis</name>
    <dbReference type="NCBI Taxonomy" id="561879"/>
    <lineage>
        <taxon>Bacteria</taxon>
        <taxon>Bacillati</taxon>
        <taxon>Bacillota</taxon>
        <taxon>Bacilli</taxon>
        <taxon>Bacillales</taxon>
        <taxon>Bacillaceae</taxon>
        <taxon>Bacillus</taxon>
    </lineage>
</organism>
<protein>
    <submittedName>
        <fullName evidence="2">Uncharacterized protein</fullName>
    </submittedName>
</protein>
<keyword evidence="2" id="KW-0614">Plasmid</keyword>
<sequence>MRGPGCRAGGGREAYPEQPRLPHASRYPELGRDGGAVPLGAIAGDAGAFPQRRAAGVHQRGAGTSGRAQGPGRVDPGQRAGTRSALRHAGAVMTSAPSIRLALLPDALDADGQPRPALIVTPPAERVNRRAVLRIFPTVAAALAAKREMEAGR</sequence>
<evidence type="ECO:0000256" key="1">
    <source>
        <dbReference type="SAM" id="MobiDB-lite"/>
    </source>
</evidence>
<geneLocation type="plasmid" evidence="2 3">
    <name>unnamed2</name>
</geneLocation>
<feature type="region of interest" description="Disordered" evidence="1">
    <location>
        <begin position="1"/>
        <end position="32"/>
    </location>
</feature>
<dbReference type="AlphaFoldDB" id="A0A1L6ZPE9"/>
<evidence type="ECO:0000313" key="3">
    <source>
        <dbReference type="Proteomes" id="UP000185426"/>
    </source>
</evidence>
<gene>
    <name evidence="2" type="ORF">BSA145_21250</name>
</gene>
<proteinExistence type="predicted"/>
<reference evidence="2 3" key="1">
    <citation type="submission" date="2016-05" db="EMBL/GenBank/DDBJ databases">
        <title>Complete Genome and Methylome Analysis of Psychrotrophic Bacterial Isolates from Antarctic Lake Untersee.</title>
        <authorList>
            <person name="Fomenkov A."/>
            <person name="Akimov V.N."/>
            <person name="Vasilyeva L.V."/>
            <person name="Andersen D."/>
            <person name="Vincze T."/>
            <person name="Roberts R.J."/>
        </authorList>
    </citation>
    <scope>NUCLEOTIDE SEQUENCE [LARGE SCALE GENOMIC DNA]</scope>
    <source>
        <strain evidence="2 3">U14-5</strain>
        <plasmid evidence="2 3">unnamed2</plasmid>
    </source>
</reference>
<feature type="compositionally biased region" description="Gly residues" evidence="1">
    <location>
        <begin position="1"/>
        <end position="12"/>
    </location>
</feature>